<dbReference type="Gene3D" id="2.60.40.1080">
    <property type="match status" value="1"/>
</dbReference>
<evidence type="ECO:0000313" key="2">
    <source>
        <dbReference type="EMBL" id="GAA4138971.1"/>
    </source>
</evidence>
<organism evidence="2 3">
    <name type="scientific">Sphingobacterium kyonggiense</name>
    <dbReference type="NCBI Taxonomy" id="714075"/>
    <lineage>
        <taxon>Bacteria</taxon>
        <taxon>Pseudomonadati</taxon>
        <taxon>Bacteroidota</taxon>
        <taxon>Sphingobacteriia</taxon>
        <taxon>Sphingobacteriales</taxon>
        <taxon>Sphingobacteriaceae</taxon>
        <taxon>Sphingobacterium</taxon>
    </lineage>
</organism>
<evidence type="ECO:0000313" key="3">
    <source>
        <dbReference type="Proteomes" id="UP001500101"/>
    </source>
</evidence>
<reference evidence="3" key="1">
    <citation type="journal article" date="2019" name="Int. J. Syst. Evol. Microbiol.">
        <title>The Global Catalogue of Microorganisms (GCM) 10K type strain sequencing project: providing services to taxonomists for standard genome sequencing and annotation.</title>
        <authorList>
            <consortium name="The Broad Institute Genomics Platform"/>
            <consortium name="The Broad Institute Genome Sequencing Center for Infectious Disease"/>
            <person name="Wu L."/>
            <person name="Ma J."/>
        </authorList>
    </citation>
    <scope>NUCLEOTIDE SEQUENCE [LARGE SCALE GENOMIC DNA]</scope>
    <source>
        <strain evidence="3">JCM 16704</strain>
    </source>
</reference>
<name>A0ABP7YNR9_9SPHI</name>
<proteinExistence type="predicted"/>
<dbReference type="Pfam" id="PF02368">
    <property type="entry name" value="Big_2"/>
    <property type="match status" value="1"/>
</dbReference>
<evidence type="ECO:0000259" key="1">
    <source>
        <dbReference type="Pfam" id="PF02368"/>
    </source>
</evidence>
<dbReference type="InterPro" id="IPR008964">
    <property type="entry name" value="Invasin/intimin_cell_adhesion"/>
</dbReference>
<comment type="caution">
    <text evidence="2">The sequence shown here is derived from an EMBL/GenBank/DDBJ whole genome shotgun (WGS) entry which is preliminary data.</text>
</comment>
<dbReference type="InterPro" id="IPR003343">
    <property type="entry name" value="Big_2"/>
</dbReference>
<accession>A0ABP7YNR9</accession>
<dbReference type="EMBL" id="BAAAZI010000006">
    <property type="protein sequence ID" value="GAA4138971.1"/>
    <property type="molecule type" value="Genomic_DNA"/>
</dbReference>
<dbReference type="SUPFAM" id="SSF49373">
    <property type="entry name" value="Invasin/intimin cell-adhesion fragments"/>
    <property type="match status" value="1"/>
</dbReference>
<protein>
    <recommendedName>
        <fullName evidence="1">BIG2 domain-containing protein</fullName>
    </recommendedName>
</protein>
<dbReference type="Proteomes" id="UP001500101">
    <property type="component" value="Unassembled WGS sequence"/>
</dbReference>
<gene>
    <name evidence="2" type="ORF">GCM10022216_16600</name>
</gene>
<feature type="domain" description="BIG2" evidence="1">
    <location>
        <begin position="15"/>
        <end position="64"/>
    </location>
</feature>
<keyword evidence="3" id="KW-1185">Reference proteome</keyword>
<dbReference type="RefSeq" id="WP_344674186.1">
    <property type="nucleotide sequence ID" value="NZ_BAAAZI010000006.1"/>
</dbReference>
<sequence length="191" mass="22260">MNDLSSLKYDETIVLKTNHTENSINWHSSNPYVAEINQNGLVTAMHIGKTIIKARFNEQVIEKEITVTPYVEDIQEPILIADAEILEIESKEKRKLINKTFMVSEYESPSAYGKTIFYTFSNQRVSNSGIIFGVVDVQKEHTIRTFFKERYILDHSEGDNMNFSNEYQDLKIVLDKDENKRLLAIYLHYKE</sequence>